<organism evidence="10 11">
    <name type="scientific">Rhodococcus jostii</name>
    <dbReference type="NCBI Taxonomy" id="132919"/>
    <lineage>
        <taxon>Bacteria</taxon>
        <taxon>Bacillati</taxon>
        <taxon>Actinomycetota</taxon>
        <taxon>Actinomycetes</taxon>
        <taxon>Mycobacteriales</taxon>
        <taxon>Nocardiaceae</taxon>
        <taxon>Rhodococcus</taxon>
    </lineage>
</organism>
<dbReference type="InterPro" id="IPR009075">
    <property type="entry name" value="AcylCo_DH/oxidase_C"/>
</dbReference>
<dbReference type="Gene3D" id="2.40.110.10">
    <property type="entry name" value="Butyryl-CoA Dehydrogenase, subunit A, domain 2"/>
    <property type="match status" value="1"/>
</dbReference>
<keyword evidence="3 6" id="KW-0285">Flavoprotein</keyword>
<evidence type="ECO:0000259" key="9">
    <source>
        <dbReference type="Pfam" id="PF02771"/>
    </source>
</evidence>
<dbReference type="Pfam" id="PF02771">
    <property type="entry name" value="Acyl-CoA_dh_N"/>
    <property type="match status" value="1"/>
</dbReference>
<dbReference type="PANTHER" id="PTHR43884:SF20">
    <property type="entry name" value="ACYL-COA DEHYDROGENASE FADE28"/>
    <property type="match status" value="1"/>
</dbReference>
<dbReference type="GO" id="GO:0016491">
    <property type="term" value="F:oxidoreductase activity"/>
    <property type="evidence" value="ECO:0007669"/>
    <property type="project" value="UniProtKB-KW"/>
</dbReference>
<dbReference type="Gene3D" id="1.20.140.10">
    <property type="entry name" value="Butyryl-CoA Dehydrogenase, subunit A, domain 3"/>
    <property type="match status" value="1"/>
</dbReference>
<dbReference type="Pfam" id="PF02770">
    <property type="entry name" value="Acyl-CoA_dh_M"/>
    <property type="match status" value="1"/>
</dbReference>
<dbReference type="InterPro" id="IPR037069">
    <property type="entry name" value="AcylCoA_DH/ox_N_sf"/>
</dbReference>
<evidence type="ECO:0000259" key="8">
    <source>
        <dbReference type="Pfam" id="PF02770"/>
    </source>
</evidence>
<feature type="domain" description="Acyl-CoA oxidase/dehydrogenase middle" evidence="8">
    <location>
        <begin position="123"/>
        <end position="207"/>
    </location>
</feature>
<feature type="domain" description="Acyl-CoA dehydrogenase/oxidase C-terminal" evidence="7">
    <location>
        <begin position="238"/>
        <end position="371"/>
    </location>
</feature>
<evidence type="ECO:0000259" key="7">
    <source>
        <dbReference type="Pfam" id="PF00441"/>
    </source>
</evidence>
<dbReference type="EC" id="1.-.-.-" evidence="10"/>
<evidence type="ECO:0000256" key="1">
    <source>
        <dbReference type="ARBA" id="ARBA00001974"/>
    </source>
</evidence>
<comment type="cofactor">
    <cofactor evidence="1 6">
        <name>FAD</name>
        <dbReference type="ChEBI" id="CHEBI:57692"/>
    </cofactor>
</comment>
<dbReference type="PANTHER" id="PTHR43884">
    <property type="entry name" value="ACYL-COA DEHYDROGENASE"/>
    <property type="match status" value="1"/>
</dbReference>
<keyword evidence="5 6" id="KW-0560">Oxidoreductase</keyword>
<dbReference type="CDD" id="cd00567">
    <property type="entry name" value="ACAD"/>
    <property type="match status" value="1"/>
</dbReference>
<evidence type="ECO:0000256" key="4">
    <source>
        <dbReference type="ARBA" id="ARBA00022827"/>
    </source>
</evidence>
<dbReference type="InterPro" id="IPR036250">
    <property type="entry name" value="AcylCo_DH-like_C"/>
</dbReference>
<dbReference type="RefSeq" id="WP_317567770.1">
    <property type="nucleotide sequence ID" value="NZ_JAWLKA010000003.1"/>
</dbReference>
<name>A0ABU4C9N3_RHOJO</name>
<keyword evidence="4 6" id="KW-0274">FAD</keyword>
<proteinExistence type="inferred from homology"/>
<comment type="similarity">
    <text evidence="2 6">Belongs to the acyl-CoA dehydrogenase family.</text>
</comment>
<dbReference type="Proteomes" id="UP001185737">
    <property type="component" value="Unassembled WGS sequence"/>
</dbReference>
<dbReference type="InterPro" id="IPR009100">
    <property type="entry name" value="AcylCoA_DH/oxidase_NM_dom_sf"/>
</dbReference>
<protein>
    <submittedName>
        <fullName evidence="10">Acyl-CoA dehydrogenase family protein</fullName>
        <ecNumber evidence="10">1.-.-.-</ecNumber>
    </submittedName>
</protein>
<feature type="domain" description="Acyl-CoA dehydrogenase/oxidase N-terminal" evidence="9">
    <location>
        <begin position="6"/>
        <end position="117"/>
    </location>
</feature>
<comment type="caution">
    <text evidence="10">The sequence shown here is derived from an EMBL/GenBank/DDBJ whole genome shotgun (WGS) entry which is preliminary data.</text>
</comment>
<dbReference type="EMBL" id="JAWLKA010000003">
    <property type="protein sequence ID" value="MDV6280128.1"/>
    <property type="molecule type" value="Genomic_DNA"/>
</dbReference>
<dbReference type="SUPFAM" id="SSF56645">
    <property type="entry name" value="Acyl-CoA dehydrogenase NM domain-like"/>
    <property type="match status" value="1"/>
</dbReference>
<evidence type="ECO:0000256" key="2">
    <source>
        <dbReference type="ARBA" id="ARBA00009347"/>
    </source>
</evidence>
<dbReference type="Gene3D" id="1.10.540.10">
    <property type="entry name" value="Acyl-CoA dehydrogenase/oxidase, N-terminal domain"/>
    <property type="match status" value="1"/>
</dbReference>
<keyword evidence="11" id="KW-1185">Reference proteome</keyword>
<sequence length="380" mass="40622">MNTALTDEQQLFATTVKDLLARRYTTEYRHALTGSELGWSREMWGTFAEVGLLALTIDEEHGGLGAGPAAVAAVMTEIGRGLALEPLTDTVLVPAQLVADTGSAAQRAELLPALAAGTLLLAFAHLEPGGSWSCPTVSTKAERDGDRYLLHGTKNVVLRGDCADRLIVSAVTPEDGDRLGLFLVDATADGLTREPYTTYDGLRGAQLTLTSTPAERLGATDTDTDTDTAIRRAVIGGQLAVCAEAVGIMDEALRLTVEYLKTRKQFGVPLASFQALAHRAADLYVAVEMARGMCDYATAEFADGDADEILASRLKLQIGRSARHLGQEAIQMHGGIGMTAEHAIGQYVRRLLAIEHTFGSTDEHLRVLAAGIRDHDLIEL</sequence>
<evidence type="ECO:0000313" key="11">
    <source>
        <dbReference type="Proteomes" id="UP001185737"/>
    </source>
</evidence>
<evidence type="ECO:0000256" key="6">
    <source>
        <dbReference type="RuleBase" id="RU362125"/>
    </source>
</evidence>
<evidence type="ECO:0000313" key="10">
    <source>
        <dbReference type="EMBL" id="MDV6280128.1"/>
    </source>
</evidence>
<dbReference type="SUPFAM" id="SSF47203">
    <property type="entry name" value="Acyl-CoA dehydrogenase C-terminal domain-like"/>
    <property type="match status" value="1"/>
</dbReference>
<dbReference type="InterPro" id="IPR013786">
    <property type="entry name" value="AcylCoA_DH/ox_N"/>
</dbReference>
<accession>A0ABU4C9N3</accession>
<dbReference type="InterPro" id="IPR046373">
    <property type="entry name" value="Acyl-CoA_Oxase/DH_mid-dom_sf"/>
</dbReference>
<dbReference type="Pfam" id="PF00441">
    <property type="entry name" value="Acyl-CoA_dh_1"/>
    <property type="match status" value="1"/>
</dbReference>
<dbReference type="InterPro" id="IPR006091">
    <property type="entry name" value="Acyl-CoA_Oxase/DH_mid-dom"/>
</dbReference>
<reference evidence="10 11" key="1">
    <citation type="submission" date="2023-10" db="EMBL/GenBank/DDBJ databases">
        <title>Development of a sustainable strategy for remediation of hydrocarbon-contaminated territories based on the waste exchange concept.</title>
        <authorList>
            <person name="Krivoruchko A."/>
        </authorList>
    </citation>
    <scope>NUCLEOTIDE SEQUENCE [LARGE SCALE GENOMIC DNA]</scope>
    <source>
        <strain evidence="10 11">IEGM 60</strain>
    </source>
</reference>
<evidence type="ECO:0000256" key="3">
    <source>
        <dbReference type="ARBA" id="ARBA00022630"/>
    </source>
</evidence>
<gene>
    <name evidence="10" type="ORF">R3Q59_06400</name>
</gene>
<evidence type="ECO:0000256" key="5">
    <source>
        <dbReference type="ARBA" id="ARBA00023002"/>
    </source>
</evidence>